<protein>
    <recommendedName>
        <fullName evidence="2">MOSC domain-containing protein</fullName>
    </recommendedName>
</protein>
<dbReference type="SUPFAM" id="SSF50800">
    <property type="entry name" value="PK beta-barrel domain-like"/>
    <property type="match status" value="1"/>
</dbReference>
<dbReference type="InterPro" id="IPR005302">
    <property type="entry name" value="MoCF_Sase_C"/>
</dbReference>
<comment type="caution">
    <text evidence="3">The sequence shown here is derived from an EMBL/GenBank/DDBJ whole genome shotgun (WGS) entry which is preliminary data.</text>
</comment>
<dbReference type="GO" id="GO:0030151">
    <property type="term" value="F:molybdenum ion binding"/>
    <property type="evidence" value="ECO:0007669"/>
    <property type="project" value="InterPro"/>
</dbReference>
<evidence type="ECO:0000313" key="4">
    <source>
        <dbReference type="Proteomes" id="UP001283361"/>
    </source>
</evidence>
<feature type="domain" description="MOSC" evidence="2">
    <location>
        <begin position="171"/>
        <end position="319"/>
    </location>
</feature>
<dbReference type="PROSITE" id="PS51340">
    <property type="entry name" value="MOSC"/>
    <property type="match status" value="1"/>
</dbReference>
<dbReference type="GO" id="GO:0030170">
    <property type="term" value="F:pyridoxal phosphate binding"/>
    <property type="evidence" value="ECO:0007669"/>
    <property type="project" value="InterPro"/>
</dbReference>
<dbReference type="Proteomes" id="UP001283361">
    <property type="component" value="Unassembled WGS sequence"/>
</dbReference>
<dbReference type="Pfam" id="PF03473">
    <property type="entry name" value="MOSC"/>
    <property type="match status" value="1"/>
</dbReference>
<keyword evidence="1" id="KW-1133">Transmembrane helix</keyword>
<dbReference type="InterPro" id="IPR011037">
    <property type="entry name" value="Pyrv_Knase-like_insert_dom_sf"/>
</dbReference>
<name>A0AAE1ECA2_9GAST</name>
<evidence type="ECO:0000313" key="3">
    <source>
        <dbReference type="EMBL" id="KAK3801707.1"/>
    </source>
</evidence>
<dbReference type="InterPro" id="IPR005303">
    <property type="entry name" value="MOCOS_middle"/>
</dbReference>
<dbReference type="PANTHER" id="PTHR14237">
    <property type="entry name" value="MOLYBDOPTERIN COFACTOR SULFURASE MOSC"/>
    <property type="match status" value="1"/>
</dbReference>
<keyword evidence="1" id="KW-0812">Transmembrane</keyword>
<dbReference type="PANTHER" id="PTHR14237:SF19">
    <property type="entry name" value="MITOCHONDRIAL AMIDOXIME REDUCING COMPONENT 1"/>
    <property type="match status" value="1"/>
</dbReference>
<dbReference type="EMBL" id="JAWDGP010000286">
    <property type="protein sequence ID" value="KAK3801707.1"/>
    <property type="molecule type" value="Genomic_DNA"/>
</dbReference>
<evidence type="ECO:0000259" key="2">
    <source>
        <dbReference type="PROSITE" id="PS51340"/>
    </source>
</evidence>
<dbReference type="GO" id="GO:0003824">
    <property type="term" value="F:catalytic activity"/>
    <property type="evidence" value="ECO:0007669"/>
    <property type="project" value="InterPro"/>
</dbReference>
<sequence length="321" mass="35875">MLKSTHINTVSAVVLTSAAKLAGLYIVAQGHRAKFQKIGTVANLFMYPVKSCGVLETKQAKITNVGLEWDGVIDRQWMILDERNETITMKEEPRLSCIRCTTDTNKLHLHAPDMPVLSLPMRPDLSGGKPFTLKLLNQLISVAECGDDAKKWISGFLGRAAYMVFSCPDLGTRDAYLRQRKWSNEAKSGDVSIFAYLTSYLVTSTASLKHINSQLDPPVSMVNFRPNLVIDNTEPFDEDNWKEILIGDQILFHTVEPCRRCVITTIEPDTANKRADVQPLKLLRSFRCRAPYGGSPLFGVYFANDFPGFIKVGDPVYVLKA</sequence>
<reference evidence="3" key="1">
    <citation type="journal article" date="2023" name="G3 (Bethesda)">
        <title>A reference genome for the long-term kleptoplast-retaining sea slug Elysia crispata morphotype clarki.</title>
        <authorList>
            <person name="Eastman K.E."/>
            <person name="Pendleton A.L."/>
            <person name="Shaikh M.A."/>
            <person name="Suttiyut T."/>
            <person name="Ogas R."/>
            <person name="Tomko P."/>
            <person name="Gavelis G."/>
            <person name="Widhalm J.R."/>
            <person name="Wisecaver J.H."/>
        </authorList>
    </citation>
    <scope>NUCLEOTIDE SEQUENCE</scope>
    <source>
        <strain evidence="3">ECLA1</strain>
    </source>
</reference>
<dbReference type="Pfam" id="PF03476">
    <property type="entry name" value="MOSC_N"/>
    <property type="match status" value="1"/>
</dbReference>
<keyword evidence="1" id="KW-0472">Membrane</keyword>
<gene>
    <name evidence="3" type="ORF">RRG08_033893</name>
</gene>
<organism evidence="3 4">
    <name type="scientific">Elysia crispata</name>
    <name type="common">lettuce slug</name>
    <dbReference type="NCBI Taxonomy" id="231223"/>
    <lineage>
        <taxon>Eukaryota</taxon>
        <taxon>Metazoa</taxon>
        <taxon>Spiralia</taxon>
        <taxon>Lophotrochozoa</taxon>
        <taxon>Mollusca</taxon>
        <taxon>Gastropoda</taxon>
        <taxon>Heterobranchia</taxon>
        <taxon>Euthyneura</taxon>
        <taxon>Panpulmonata</taxon>
        <taxon>Sacoglossa</taxon>
        <taxon>Placobranchoidea</taxon>
        <taxon>Plakobranchidae</taxon>
        <taxon>Elysia</taxon>
    </lineage>
</organism>
<accession>A0AAE1ECA2</accession>
<evidence type="ECO:0000256" key="1">
    <source>
        <dbReference type="SAM" id="Phobius"/>
    </source>
</evidence>
<dbReference type="AlphaFoldDB" id="A0AAE1ECA2"/>
<dbReference type="SUPFAM" id="SSF141673">
    <property type="entry name" value="MOSC N-terminal domain-like"/>
    <property type="match status" value="1"/>
</dbReference>
<keyword evidence="4" id="KW-1185">Reference proteome</keyword>
<feature type="transmembrane region" description="Helical" evidence="1">
    <location>
        <begin position="6"/>
        <end position="28"/>
    </location>
</feature>
<proteinExistence type="predicted"/>